<gene>
    <name evidence="5" type="ORF">Raf01_54090</name>
</gene>
<comment type="caution">
    <text evidence="5">The sequence shown here is derived from an EMBL/GenBank/DDBJ whole genome shotgun (WGS) entry which is preliminary data.</text>
</comment>
<dbReference type="SMART" id="SM00345">
    <property type="entry name" value="HTH_GNTR"/>
    <property type="match status" value="1"/>
</dbReference>
<name>A0A8J3QW81_9ACTN</name>
<dbReference type="GO" id="GO:0003677">
    <property type="term" value="F:DNA binding"/>
    <property type="evidence" value="ECO:0007669"/>
    <property type="project" value="UniProtKB-KW"/>
</dbReference>
<evidence type="ECO:0000256" key="1">
    <source>
        <dbReference type="ARBA" id="ARBA00023015"/>
    </source>
</evidence>
<dbReference type="Pfam" id="PF07729">
    <property type="entry name" value="FCD"/>
    <property type="match status" value="1"/>
</dbReference>
<proteinExistence type="predicted"/>
<dbReference type="SMART" id="SM00895">
    <property type="entry name" value="FCD"/>
    <property type="match status" value="1"/>
</dbReference>
<dbReference type="Pfam" id="PF00392">
    <property type="entry name" value="GntR"/>
    <property type="match status" value="1"/>
</dbReference>
<evidence type="ECO:0000313" key="6">
    <source>
        <dbReference type="Proteomes" id="UP000642748"/>
    </source>
</evidence>
<keyword evidence="2" id="KW-0238">DNA-binding</keyword>
<dbReference type="PRINTS" id="PR00035">
    <property type="entry name" value="HTHGNTR"/>
</dbReference>
<keyword evidence="6" id="KW-1185">Reference proteome</keyword>
<evidence type="ECO:0000256" key="3">
    <source>
        <dbReference type="ARBA" id="ARBA00023163"/>
    </source>
</evidence>
<accession>A0A8J3QW81</accession>
<dbReference type="SUPFAM" id="SSF46785">
    <property type="entry name" value="Winged helix' DNA-binding domain"/>
    <property type="match status" value="1"/>
</dbReference>
<dbReference type="EMBL" id="BONZ01000050">
    <property type="protein sequence ID" value="GIH17237.1"/>
    <property type="molecule type" value="Genomic_DNA"/>
</dbReference>
<dbReference type="SUPFAM" id="SSF48008">
    <property type="entry name" value="GntR ligand-binding domain-like"/>
    <property type="match status" value="1"/>
</dbReference>
<dbReference type="AlphaFoldDB" id="A0A8J3QW81"/>
<evidence type="ECO:0000313" key="5">
    <source>
        <dbReference type="EMBL" id="GIH17237.1"/>
    </source>
</evidence>
<dbReference type="PANTHER" id="PTHR43537">
    <property type="entry name" value="TRANSCRIPTIONAL REGULATOR, GNTR FAMILY"/>
    <property type="match status" value="1"/>
</dbReference>
<feature type="domain" description="HTH gntR-type" evidence="4">
    <location>
        <begin position="13"/>
        <end position="81"/>
    </location>
</feature>
<dbReference type="PANTHER" id="PTHR43537:SF5">
    <property type="entry name" value="UXU OPERON TRANSCRIPTIONAL REGULATOR"/>
    <property type="match status" value="1"/>
</dbReference>
<dbReference type="InterPro" id="IPR036390">
    <property type="entry name" value="WH_DNA-bd_sf"/>
</dbReference>
<dbReference type="InterPro" id="IPR008920">
    <property type="entry name" value="TF_FadR/GntR_C"/>
</dbReference>
<evidence type="ECO:0000256" key="2">
    <source>
        <dbReference type="ARBA" id="ARBA00023125"/>
    </source>
</evidence>
<dbReference type="CDD" id="cd07377">
    <property type="entry name" value="WHTH_GntR"/>
    <property type="match status" value="1"/>
</dbReference>
<reference evidence="5" key="1">
    <citation type="submission" date="2021-01" db="EMBL/GenBank/DDBJ databases">
        <title>Whole genome shotgun sequence of Rugosimonospora africana NBRC 104875.</title>
        <authorList>
            <person name="Komaki H."/>
            <person name="Tamura T."/>
        </authorList>
    </citation>
    <scope>NUCLEOTIDE SEQUENCE</scope>
    <source>
        <strain evidence="5">NBRC 104875</strain>
    </source>
</reference>
<dbReference type="GO" id="GO:0003700">
    <property type="term" value="F:DNA-binding transcription factor activity"/>
    <property type="evidence" value="ECO:0007669"/>
    <property type="project" value="InterPro"/>
</dbReference>
<organism evidence="5 6">
    <name type="scientific">Rugosimonospora africana</name>
    <dbReference type="NCBI Taxonomy" id="556532"/>
    <lineage>
        <taxon>Bacteria</taxon>
        <taxon>Bacillati</taxon>
        <taxon>Actinomycetota</taxon>
        <taxon>Actinomycetes</taxon>
        <taxon>Micromonosporales</taxon>
        <taxon>Micromonosporaceae</taxon>
        <taxon>Rugosimonospora</taxon>
    </lineage>
</organism>
<dbReference type="Gene3D" id="1.20.120.530">
    <property type="entry name" value="GntR ligand-binding domain-like"/>
    <property type="match status" value="1"/>
</dbReference>
<dbReference type="InterPro" id="IPR011711">
    <property type="entry name" value="GntR_C"/>
</dbReference>
<dbReference type="Gene3D" id="1.10.10.10">
    <property type="entry name" value="Winged helix-like DNA-binding domain superfamily/Winged helix DNA-binding domain"/>
    <property type="match status" value="1"/>
</dbReference>
<dbReference type="InterPro" id="IPR000524">
    <property type="entry name" value="Tscrpt_reg_HTH_GntR"/>
</dbReference>
<protein>
    <submittedName>
        <fullName evidence="5">Transcriptional regulator</fullName>
    </submittedName>
</protein>
<dbReference type="PROSITE" id="PS50949">
    <property type="entry name" value="HTH_GNTR"/>
    <property type="match status" value="1"/>
</dbReference>
<keyword evidence="1" id="KW-0805">Transcription regulation</keyword>
<dbReference type="Proteomes" id="UP000642748">
    <property type="component" value="Unassembled WGS sequence"/>
</dbReference>
<dbReference type="InterPro" id="IPR036388">
    <property type="entry name" value="WH-like_DNA-bd_sf"/>
</dbReference>
<keyword evidence="3" id="KW-0804">Transcription</keyword>
<sequence length="269" mass="29040">MTEAEPSPGRRRIPSRSNFEADLIRQILTGKLPPGEKLPGERSLAVSSGLSRPVIREVLRSLVERGLVEVLPARGAFVKAPDSMQLAGTFGSAARHQRATPRDLIEAREMIEGRAARNAALRASTQDVATLRDLVRAFDEAETMIERARCDLALHASIARMSGNPVLGILFGAIAPMVMELQLRSLADPVVLQLGAPLHHDVVEAIAAGDAETASRAMTRHVVLARDLYGEDMDVPLDELAVQRVASVLGENARLSDLIDDVLEGLKLS</sequence>
<evidence type="ECO:0000259" key="4">
    <source>
        <dbReference type="PROSITE" id="PS50949"/>
    </source>
</evidence>
<dbReference type="RefSeq" id="WP_203920795.1">
    <property type="nucleotide sequence ID" value="NZ_BONZ01000050.1"/>
</dbReference>